<evidence type="ECO:0000256" key="1">
    <source>
        <dbReference type="SAM" id="MobiDB-lite"/>
    </source>
</evidence>
<feature type="compositionally biased region" description="Acidic residues" evidence="1">
    <location>
        <begin position="136"/>
        <end position="149"/>
    </location>
</feature>
<dbReference type="InParanoid" id="A0A0E1RX70"/>
<dbReference type="OMA" id="RQYKQCA"/>
<proteinExistence type="predicted"/>
<evidence type="ECO:0000313" key="2">
    <source>
        <dbReference type="EMBL" id="EAS33606.1"/>
    </source>
</evidence>
<dbReference type="VEuPathDB" id="FungiDB:CIMG_04630"/>
<dbReference type="GeneID" id="4562761"/>
<name>A0A0E1RX70_COCIM</name>
<gene>
    <name evidence="2" type="ORF">CIMG_04630</name>
</gene>
<reference evidence="3" key="1">
    <citation type="journal article" date="2009" name="Genome Res.">
        <title>Comparative genomic analyses of the human fungal pathogens Coccidioides and their relatives.</title>
        <authorList>
            <person name="Sharpton T.J."/>
            <person name="Stajich J.E."/>
            <person name="Rounsley S.D."/>
            <person name="Gardner M.J."/>
            <person name="Wortman J.R."/>
            <person name="Jordar V.S."/>
            <person name="Maiti R."/>
            <person name="Kodira C.D."/>
            <person name="Neafsey D.E."/>
            <person name="Zeng Q."/>
            <person name="Hung C.-Y."/>
            <person name="McMahan C."/>
            <person name="Muszewska A."/>
            <person name="Grynberg M."/>
            <person name="Mandel M.A."/>
            <person name="Kellner E.M."/>
            <person name="Barker B.M."/>
            <person name="Galgiani J.N."/>
            <person name="Orbach M.J."/>
            <person name="Kirkland T.N."/>
            <person name="Cole G.T."/>
            <person name="Henn M.R."/>
            <person name="Birren B.W."/>
            <person name="Taylor J.W."/>
        </authorList>
    </citation>
    <scope>NUCLEOTIDE SEQUENCE [LARGE SCALE GENOMIC DNA]</scope>
    <source>
        <strain evidence="3">RS</strain>
    </source>
</reference>
<feature type="region of interest" description="Disordered" evidence="1">
    <location>
        <begin position="111"/>
        <end position="152"/>
    </location>
</feature>
<feature type="region of interest" description="Disordered" evidence="1">
    <location>
        <begin position="259"/>
        <end position="285"/>
    </location>
</feature>
<keyword evidence="3" id="KW-1185">Reference proteome</keyword>
<dbReference type="OrthoDB" id="3641178at2759"/>
<organism evidence="2 3">
    <name type="scientific">Coccidioides immitis (strain RS)</name>
    <name type="common">Valley fever fungus</name>
    <dbReference type="NCBI Taxonomy" id="246410"/>
    <lineage>
        <taxon>Eukaryota</taxon>
        <taxon>Fungi</taxon>
        <taxon>Dikarya</taxon>
        <taxon>Ascomycota</taxon>
        <taxon>Pezizomycotina</taxon>
        <taxon>Eurotiomycetes</taxon>
        <taxon>Eurotiomycetidae</taxon>
        <taxon>Onygenales</taxon>
        <taxon>Onygenaceae</taxon>
        <taxon>Coccidioides</taxon>
    </lineage>
</organism>
<protein>
    <submittedName>
        <fullName evidence="2">Uncharacterized protein</fullName>
    </submittedName>
</protein>
<dbReference type="AlphaFoldDB" id="A0A0E1RX70"/>
<dbReference type="KEGG" id="cim:CIMG_04630"/>
<evidence type="ECO:0000313" key="3">
    <source>
        <dbReference type="Proteomes" id="UP000001261"/>
    </source>
</evidence>
<accession>A0A0E1RX70</accession>
<dbReference type="EMBL" id="GG704914">
    <property type="protein sequence ID" value="EAS33606.1"/>
    <property type="molecule type" value="Genomic_DNA"/>
</dbReference>
<feature type="compositionally biased region" description="Polar residues" evidence="1">
    <location>
        <begin position="116"/>
        <end position="128"/>
    </location>
</feature>
<dbReference type="RefSeq" id="XP_001245189.1">
    <property type="nucleotide sequence ID" value="XM_001245188.1"/>
</dbReference>
<feature type="compositionally biased region" description="Polar residues" evidence="1">
    <location>
        <begin position="391"/>
        <end position="412"/>
    </location>
</feature>
<sequence>MSLSPYRPTSTAWCLSKPSEQWKLALQEIKILLLKRQYKQCAALSHDLMGSLDENLHTIHRAYLQYYAAASYETLGRAAHNYSSNKLPLLNLAKEGYFACKLSLQNVTKELKRSDSNSGNTNNANIYGNSGHEHNIDEDEDKENEDDLESVSGSLSDATLKRVYAVCYLTEPWRTYARYKCQASGEDMGEFTTKTAENAFTFDLEPPGNDDIEAIEADIESVSELMPPPLRVQKTRSKRPGLSNIPIPDRSLIPLPLFSPSPLSPRRTADSQIPNRTPKPAPLNAISADAVSPDARLKSRTAVPIDSIDLTPNELPRHPLQLHQKPKLQASGRMLNILTSLPTQLNTNISNISGLISEVTELQCIHKATKSNRLASYWSFTPFLGQSNGVVSTNNPSSRTSSGNRNVSNGSETKQERIVRLRSEGWNTVGIRDPKRGWKGSEYYERICEEALGELYGC</sequence>
<reference evidence="3" key="2">
    <citation type="journal article" date="2010" name="Genome Res.">
        <title>Population genomic sequencing of Coccidioides fungi reveals recent hybridization and transposon control.</title>
        <authorList>
            <person name="Neafsey D.E."/>
            <person name="Barker B.M."/>
            <person name="Sharpton T.J."/>
            <person name="Stajich J.E."/>
            <person name="Park D.J."/>
            <person name="Whiston E."/>
            <person name="Hung C.-Y."/>
            <person name="McMahan C."/>
            <person name="White J."/>
            <person name="Sykes S."/>
            <person name="Heiman D."/>
            <person name="Young S."/>
            <person name="Zeng Q."/>
            <person name="Abouelleil A."/>
            <person name="Aftuck L."/>
            <person name="Bessette D."/>
            <person name="Brown A."/>
            <person name="FitzGerald M."/>
            <person name="Lui A."/>
            <person name="Macdonald J.P."/>
            <person name="Priest M."/>
            <person name="Orbach M.J."/>
            <person name="Galgiani J.N."/>
            <person name="Kirkland T.N."/>
            <person name="Cole G.T."/>
            <person name="Birren B.W."/>
            <person name="Henn M.R."/>
            <person name="Taylor J.W."/>
            <person name="Rounsley S.D."/>
        </authorList>
    </citation>
    <scope>GENOME REANNOTATION</scope>
    <source>
        <strain evidence="3">RS</strain>
    </source>
</reference>
<dbReference type="Proteomes" id="UP000001261">
    <property type="component" value="Unassembled WGS sequence"/>
</dbReference>
<feature type="region of interest" description="Disordered" evidence="1">
    <location>
        <begin position="391"/>
        <end position="416"/>
    </location>
</feature>